<sequence>MSAGLFGLLDDVAAIAKLAAASVDDVGAAAGRATTKAAGVVVDDTAVTPQYVHGIAAERELPIVKRIAIGSIRNKLLIILPAALALSQWLPDLLPIILMIGGTFLAYEGAHKVWGMVAGHHDHDIPVSEISPEAEKEMVAGAVRTDLILSAEIMVIALDEVADESFWSRLAILVVVAFVITIAVYGVVALIVKMDDAGLLLTQRPSAFAQRFGHGLVAAMPKLLAVISVVGTVAMLWVGGHILLVNLAEVGWWHAPYDWVHHLEEDVHHAVDVAVLGPTLAWSVNTFFSAVAGLLVGAVVVAVIQLLPFGHGGEHAEPDAVERPVKQDDSHPDQ</sequence>
<keyword evidence="2" id="KW-1133">Transmembrane helix</keyword>
<dbReference type="GO" id="GO:0005886">
    <property type="term" value="C:plasma membrane"/>
    <property type="evidence" value="ECO:0007669"/>
    <property type="project" value="TreeGrafter"/>
</dbReference>
<keyword evidence="2" id="KW-0812">Transmembrane</keyword>
<protein>
    <submittedName>
        <fullName evidence="3">DUF808 domain-containing protein</fullName>
    </submittedName>
</protein>
<reference evidence="3 4" key="1">
    <citation type="submission" date="2018-09" db="EMBL/GenBank/DDBJ databases">
        <title>Genome sequencing of Nocardioides immobilis CCTCC AB 2017083 for comparison to Nocardioides silvaticus.</title>
        <authorList>
            <person name="Li C."/>
            <person name="Wang G."/>
        </authorList>
    </citation>
    <scope>NUCLEOTIDE SEQUENCE [LARGE SCALE GENOMIC DNA]</scope>
    <source>
        <strain evidence="3 4">CCTCC AB 2017083</strain>
    </source>
</reference>
<evidence type="ECO:0000256" key="2">
    <source>
        <dbReference type="SAM" id="Phobius"/>
    </source>
</evidence>
<evidence type="ECO:0000313" key="3">
    <source>
        <dbReference type="EMBL" id="RHW28688.1"/>
    </source>
</evidence>
<keyword evidence="4" id="KW-1185">Reference proteome</keyword>
<dbReference type="AlphaFoldDB" id="A0A417Y7G3"/>
<proteinExistence type="predicted"/>
<feature type="region of interest" description="Disordered" evidence="1">
    <location>
        <begin position="315"/>
        <end position="334"/>
    </location>
</feature>
<dbReference type="Proteomes" id="UP000283644">
    <property type="component" value="Unassembled WGS sequence"/>
</dbReference>
<feature type="transmembrane region" description="Helical" evidence="2">
    <location>
        <begin position="212"/>
        <end position="238"/>
    </location>
</feature>
<dbReference type="RefSeq" id="WP_118922174.1">
    <property type="nucleotide sequence ID" value="NZ_QXGH01000009.1"/>
</dbReference>
<dbReference type="PANTHER" id="PTHR30503">
    <property type="entry name" value="INNER MEMBRANE PROTEIN YEDI"/>
    <property type="match status" value="1"/>
</dbReference>
<organism evidence="3 4">
    <name type="scientific">Nocardioides immobilis</name>
    <dbReference type="NCBI Taxonomy" id="2049295"/>
    <lineage>
        <taxon>Bacteria</taxon>
        <taxon>Bacillati</taxon>
        <taxon>Actinomycetota</taxon>
        <taxon>Actinomycetes</taxon>
        <taxon>Propionibacteriales</taxon>
        <taxon>Nocardioidaceae</taxon>
        <taxon>Nocardioides</taxon>
    </lineage>
</organism>
<accession>A0A417Y7G3</accession>
<dbReference type="Pfam" id="PF05661">
    <property type="entry name" value="DUF808"/>
    <property type="match status" value="1"/>
</dbReference>
<dbReference type="EMBL" id="QXGH01000009">
    <property type="protein sequence ID" value="RHW28688.1"/>
    <property type="molecule type" value="Genomic_DNA"/>
</dbReference>
<dbReference type="OrthoDB" id="9814178at2"/>
<evidence type="ECO:0000313" key="4">
    <source>
        <dbReference type="Proteomes" id="UP000283644"/>
    </source>
</evidence>
<name>A0A417Y7G3_9ACTN</name>
<dbReference type="PIRSF" id="PIRSF016660">
    <property type="entry name" value="YedI"/>
    <property type="match status" value="1"/>
</dbReference>
<feature type="transmembrane region" description="Helical" evidence="2">
    <location>
        <begin position="287"/>
        <end position="307"/>
    </location>
</feature>
<keyword evidence="2" id="KW-0472">Membrane</keyword>
<gene>
    <name evidence="3" type="ORF">D0Z08_02210</name>
</gene>
<feature type="transmembrane region" description="Helical" evidence="2">
    <location>
        <begin position="76"/>
        <end position="107"/>
    </location>
</feature>
<dbReference type="PANTHER" id="PTHR30503:SF3">
    <property type="entry name" value="INNER MEMBRANE PROTEIN YEDI"/>
    <property type="match status" value="1"/>
</dbReference>
<dbReference type="InterPro" id="IPR008526">
    <property type="entry name" value="YedI"/>
</dbReference>
<comment type="caution">
    <text evidence="3">The sequence shown here is derived from an EMBL/GenBank/DDBJ whole genome shotgun (WGS) entry which is preliminary data.</text>
</comment>
<feature type="transmembrane region" description="Helical" evidence="2">
    <location>
        <begin position="170"/>
        <end position="192"/>
    </location>
</feature>
<evidence type="ECO:0000256" key="1">
    <source>
        <dbReference type="SAM" id="MobiDB-lite"/>
    </source>
</evidence>